<dbReference type="PANTHER" id="PTHR43459">
    <property type="entry name" value="ENOYL-COA HYDRATASE"/>
    <property type="match status" value="1"/>
</dbReference>
<evidence type="ECO:0000313" key="1">
    <source>
        <dbReference type="EMBL" id="UNK45638.1"/>
    </source>
</evidence>
<name>A0ABY3WAM5_9MICC</name>
<reference evidence="1 2" key="1">
    <citation type="submission" date="2022-03" db="EMBL/GenBank/DDBJ databases">
        <title>Isotopic signatures of nitrous oxide derived from detoxification processes.</title>
        <authorList>
            <person name="Behrendt U."/>
            <person name="Buchen C."/>
            <person name="Well R."/>
            <person name="Ulrich A."/>
            <person name="Rohe L."/>
            <person name="Kolb S."/>
            <person name="Schloter M."/>
            <person name="Horn M.A."/>
            <person name="Augustin J."/>
        </authorList>
    </citation>
    <scope>NUCLEOTIDE SEQUENCE [LARGE SCALE GENOMIC DNA]</scope>
    <source>
        <strain evidence="1 2">S4-C24</strain>
    </source>
</reference>
<sequence>MKSEEAVLLEVRGSLARLTLNRPQSFNAMNASLLGRLLDCVETVASDDSIRVLVVQGAGPAFCAGGDLKAGIAEDILGAGSSQSQSRALRTYARVISVLRRMPAVSISAIKGACAGAGLSLACATDLRFSDRNATFHTAFLNVGFSGDFGGTWLLQRIIGAGRARDLYLRARSFDPEFAFSIGLITQVCDNVDEDVDSVAQRLLLQPQSALRLMKQNLVDAESLDLDQMLEIEAERMVACASTQETAEAVEAFLTGKKVGLGAR</sequence>
<dbReference type="InterPro" id="IPR029045">
    <property type="entry name" value="ClpP/crotonase-like_dom_sf"/>
</dbReference>
<dbReference type="SUPFAM" id="SSF52096">
    <property type="entry name" value="ClpP/crotonase"/>
    <property type="match status" value="1"/>
</dbReference>
<keyword evidence="2" id="KW-1185">Reference proteome</keyword>
<organism evidence="1 2">
    <name type="scientific">Arthrobacter sulfonylureivorans</name>
    <dbReference type="NCBI Taxonomy" id="2486855"/>
    <lineage>
        <taxon>Bacteria</taxon>
        <taxon>Bacillati</taxon>
        <taxon>Actinomycetota</taxon>
        <taxon>Actinomycetes</taxon>
        <taxon>Micrococcales</taxon>
        <taxon>Micrococcaceae</taxon>
        <taxon>Arthrobacter</taxon>
    </lineage>
</organism>
<dbReference type="PANTHER" id="PTHR43459:SF1">
    <property type="entry name" value="EG:BACN32G11.4 PROTEIN"/>
    <property type="match status" value="1"/>
</dbReference>
<dbReference type="Proteomes" id="UP000829069">
    <property type="component" value="Chromosome"/>
</dbReference>
<evidence type="ECO:0000313" key="2">
    <source>
        <dbReference type="Proteomes" id="UP000829069"/>
    </source>
</evidence>
<dbReference type="Pfam" id="PF00378">
    <property type="entry name" value="ECH_1"/>
    <property type="match status" value="1"/>
</dbReference>
<dbReference type="EMBL" id="CP093326">
    <property type="protein sequence ID" value="UNK45638.1"/>
    <property type="molecule type" value="Genomic_DNA"/>
</dbReference>
<protein>
    <submittedName>
        <fullName evidence="1">Enoyl-CoA hydratase-related protein</fullName>
    </submittedName>
</protein>
<accession>A0ABY3WAM5</accession>
<gene>
    <name evidence="1" type="ORF">MNQ99_17245</name>
</gene>
<dbReference type="Gene3D" id="3.90.226.10">
    <property type="entry name" value="2-enoyl-CoA Hydratase, Chain A, domain 1"/>
    <property type="match status" value="1"/>
</dbReference>
<dbReference type="InterPro" id="IPR001753">
    <property type="entry name" value="Enoyl-CoA_hydra/iso"/>
</dbReference>
<proteinExistence type="predicted"/>
<dbReference type="CDD" id="cd06558">
    <property type="entry name" value="crotonase-like"/>
    <property type="match status" value="1"/>
</dbReference>
<dbReference type="RefSeq" id="WP_241913829.1">
    <property type="nucleotide sequence ID" value="NZ_CP093326.1"/>
</dbReference>